<name>A0A3A4QYW2_9BACT</name>
<dbReference type="SUPFAM" id="SSF81301">
    <property type="entry name" value="Nucleotidyltransferase"/>
    <property type="match status" value="1"/>
</dbReference>
<feature type="domain" description="Polymerase nucleotidyl transferase" evidence="1">
    <location>
        <begin position="14"/>
        <end position="93"/>
    </location>
</feature>
<evidence type="ECO:0000313" key="3">
    <source>
        <dbReference type="Proteomes" id="UP000266426"/>
    </source>
</evidence>
<dbReference type="Proteomes" id="UP000266426">
    <property type="component" value="Unassembled WGS sequence"/>
</dbReference>
<dbReference type="GO" id="GO:0016779">
    <property type="term" value="F:nucleotidyltransferase activity"/>
    <property type="evidence" value="ECO:0007669"/>
    <property type="project" value="InterPro"/>
</dbReference>
<dbReference type="InterPro" id="IPR043519">
    <property type="entry name" value="NT_sf"/>
</dbReference>
<dbReference type="PANTHER" id="PTHR43449">
    <property type="entry name" value="NUCLEOTIDYLTRANSFERASE"/>
    <property type="match status" value="1"/>
</dbReference>
<keyword evidence="2" id="KW-0808">Transferase</keyword>
<dbReference type="Pfam" id="PF01909">
    <property type="entry name" value="NTP_transf_2"/>
    <property type="match status" value="1"/>
</dbReference>
<dbReference type="EMBL" id="QZJZ01000073">
    <property type="protein sequence ID" value="RJP57932.1"/>
    <property type="molecule type" value="Genomic_DNA"/>
</dbReference>
<reference evidence="2 3" key="1">
    <citation type="journal article" date="2017" name="ISME J.">
        <title>Energy and carbon metabolisms in a deep terrestrial subsurface fluid microbial community.</title>
        <authorList>
            <person name="Momper L."/>
            <person name="Jungbluth S.P."/>
            <person name="Lee M.D."/>
            <person name="Amend J.P."/>
        </authorList>
    </citation>
    <scope>NUCLEOTIDE SEQUENCE [LARGE SCALE GENOMIC DNA]</scope>
    <source>
        <strain evidence="2">SURF_26</strain>
    </source>
</reference>
<dbReference type="CDD" id="cd05403">
    <property type="entry name" value="NT_KNTase_like"/>
    <property type="match status" value="1"/>
</dbReference>
<protein>
    <submittedName>
        <fullName evidence="2">Nucleotidyltransferase domain-containing protein</fullName>
    </submittedName>
</protein>
<dbReference type="PANTHER" id="PTHR43449:SF1">
    <property type="entry name" value="POLYMERASE BETA NUCLEOTIDYLTRANSFERASE DOMAIN-CONTAINING PROTEIN"/>
    <property type="match status" value="1"/>
</dbReference>
<gene>
    <name evidence="2" type="ORF">C4541_09340</name>
</gene>
<proteinExistence type="predicted"/>
<organism evidence="2 3">
    <name type="scientific">Candidatus Auribacter fodinae</name>
    <dbReference type="NCBI Taxonomy" id="2093366"/>
    <lineage>
        <taxon>Bacteria</taxon>
        <taxon>Pseudomonadati</taxon>
        <taxon>Candidatus Auribacterota</taxon>
        <taxon>Candidatus Auribacteria</taxon>
        <taxon>Candidatus Auribacterales</taxon>
        <taxon>Candidatus Auribacteraceae</taxon>
        <taxon>Candidatus Auribacter</taxon>
    </lineage>
</organism>
<evidence type="ECO:0000313" key="2">
    <source>
        <dbReference type="EMBL" id="RJP57932.1"/>
    </source>
</evidence>
<dbReference type="Gene3D" id="3.30.460.10">
    <property type="entry name" value="Beta Polymerase, domain 2"/>
    <property type="match status" value="1"/>
</dbReference>
<dbReference type="InterPro" id="IPR002934">
    <property type="entry name" value="Polymerase_NTP_transf_dom"/>
</dbReference>
<evidence type="ECO:0000259" key="1">
    <source>
        <dbReference type="Pfam" id="PF01909"/>
    </source>
</evidence>
<comment type="caution">
    <text evidence="2">The sequence shown here is derived from an EMBL/GenBank/DDBJ whole genome shotgun (WGS) entry which is preliminary data.</text>
</comment>
<sequence>MDRKTSLIKNLQSFKQSLGKELHISKMIFFGSRVKGNFKADSDIDLILVSKQFEGKKFRHRLLGFFKHWEFKYPVDFLCYTQEEFNTLKDQITIVKEAVTEGIEID</sequence>
<dbReference type="AlphaFoldDB" id="A0A3A4QYW2"/>
<accession>A0A3A4QYW2</accession>